<proteinExistence type="predicted"/>
<evidence type="ECO:0000256" key="1">
    <source>
        <dbReference type="SAM" id="Phobius"/>
    </source>
</evidence>
<dbReference type="GeneID" id="97999574"/>
<evidence type="ECO:0000259" key="2">
    <source>
        <dbReference type="PROSITE" id="PS51704"/>
    </source>
</evidence>
<dbReference type="AlphaFoldDB" id="B1C7F6"/>
<feature type="transmembrane region" description="Helical" evidence="1">
    <location>
        <begin position="73"/>
        <end position="100"/>
    </location>
</feature>
<dbReference type="HOGENOM" id="CLU_030006_15_1_9"/>
<accession>B1C7F6</accession>
<feature type="transmembrane region" description="Helical" evidence="1">
    <location>
        <begin position="21"/>
        <end position="43"/>
    </location>
</feature>
<dbReference type="EMBL" id="ABIL02000005">
    <property type="protein sequence ID" value="EDS72943.1"/>
    <property type="molecule type" value="Genomic_DNA"/>
</dbReference>
<protein>
    <submittedName>
        <fullName evidence="3">Glycerophosphodiester phosphodiesterase family protein</fullName>
    </submittedName>
</protein>
<dbReference type="InterPro" id="IPR017946">
    <property type="entry name" value="PLC-like_Pdiesterase_TIM-brl"/>
</dbReference>
<dbReference type="PROSITE" id="PS50007">
    <property type="entry name" value="PIPLC_X_DOMAIN"/>
    <property type="match status" value="1"/>
</dbReference>
<keyword evidence="4" id="KW-1185">Reference proteome</keyword>
<dbReference type="GO" id="GO:0006629">
    <property type="term" value="P:lipid metabolic process"/>
    <property type="evidence" value="ECO:0007669"/>
    <property type="project" value="InterPro"/>
</dbReference>
<feature type="transmembrane region" description="Helical" evidence="1">
    <location>
        <begin position="319"/>
        <end position="337"/>
    </location>
</feature>
<dbReference type="Pfam" id="PF10110">
    <property type="entry name" value="GPDPase_memb"/>
    <property type="match status" value="1"/>
</dbReference>
<name>B1C7F6_9FIRM</name>
<dbReference type="Gene3D" id="3.20.20.190">
    <property type="entry name" value="Phosphatidylinositol (PI) phosphodiesterase"/>
    <property type="match status" value="1"/>
</dbReference>
<dbReference type="PANTHER" id="PTHR46211:SF8">
    <property type="entry name" value="PHOSPHODIESTERASE"/>
    <property type="match status" value="1"/>
</dbReference>
<feature type="transmembrane region" description="Helical" evidence="1">
    <location>
        <begin position="169"/>
        <end position="191"/>
    </location>
</feature>
<reference evidence="3" key="1">
    <citation type="submission" date="2008-01" db="EMBL/GenBank/DDBJ databases">
        <authorList>
            <person name="Fulton L."/>
            <person name="Clifton S."/>
            <person name="Fulton B."/>
            <person name="Xu J."/>
            <person name="Minx P."/>
            <person name="Pepin K.H."/>
            <person name="Johnson M."/>
            <person name="Thiruvilangam P."/>
            <person name="Bhonagiri V."/>
            <person name="Nash W.E."/>
            <person name="Mardis E.R."/>
            <person name="Wilson R.K."/>
        </authorList>
    </citation>
    <scope>NUCLEOTIDE SEQUENCE [LARGE SCALE GENOMIC DNA]</scope>
    <source>
        <strain evidence="3">DSM 17244</strain>
    </source>
</reference>
<dbReference type="OrthoDB" id="384721at2"/>
<evidence type="ECO:0000313" key="3">
    <source>
        <dbReference type="EMBL" id="EDS72943.1"/>
    </source>
</evidence>
<feature type="transmembrane region" description="Helical" evidence="1">
    <location>
        <begin position="222"/>
        <end position="247"/>
    </location>
</feature>
<dbReference type="PROSITE" id="PS51704">
    <property type="entry name" value="GP_PDE"/>
    <property type="match status" value="1"/>
</dbReference>
<sequence>MKKFFKGFKDILKRCFKLIKYNIADLILFEIIYKSFILFAVLFCEDLFKYAVKISGITHLTPDNVILMIKNPLSAVICIILVFIFVYLTLLEIFGIIIYFESAKNRIKLSFIRIFTEAFKRSFMIFKPRNMFIAFMVLLFPLNNIYLTSGYLNSVRIPEFILDFIKENVILSIVYIIILILIYIVLFKYIFSIFEIVINKTDFKSACKKSSKILKGKFIKSVSYFIMFMIFQLLLTLFIVIIAYLFIILKIKLFYTGTDIENYYWLCVTSFNNFFSVLLSIFILIFNIAFLSVLYYGYDVMEDDNYILKNKRRFDCKSTLKTVVKYIVIIMILLVYSDTFYLNGNINNVQIVAHRAGSSFGPENTVSALKEAIKAEADCAEIDVQQTKDKNLIVMHDTDFKRISGVDKKVWEVNLKEVKTYDAGSYFSSDLSNEKYPTLEEMLKAAKGKIDLMIELKSTGHEKDLEKKTIELIKKYKMENQCILSSMNYNILKKSKEIDKDIRTCYITTLFYGDVRELKYADELSVEATFINNIIVSDAHFNKKKIYAWTVNREENIRNLLKTGLDGIVTDNPYFTKYVIENRNKDMLAQDIYDNFYGDNNI</sequence>
<dbReference type="STRING" id="445971.ANASTE_00658"/>
<dbReference type="InterPro" id="IPR030395">
    <property type="entry name" value="GP_PDE_dom"/>
</dbReference>
<organism evidence="3 4">
    <name type="scientific">Anaerofustis stercorihominis DSM 17244</name>
    <dbReference type="NCBI Taxonomy" id="445971"/>
    <lineage>
        <taxon>Bacteria</taxon>
        <taxon>Bacillati</taxon>
        <taxon>Bacillota</taxon>
        <taxon>Clostridia</taxon>
        <taxon>Eubacteriales</taxon>
        <taxon>Eubacteriaceae</taxon>
        <taxon>Anaerofustis</taxon>
    </lineage>
</organism>
<dbReference type="InterPro" id="IPR018476">
    <property type="entry name" value="GlyceroP-diester-Pdiesterase_M"/>
</dbReference>
<feature type="transmembrane region" description="Helical" evidence="1">
    <location>
        <begin position="274"/>
        <end position="298"/>
    </location>
</feature>
<dbReference type="eggNOG" id="COG0584">
    <property type="taxonomic scope" value="Bacteria"/>
</dbReference>
<evidence type="ECO:0000313" key="4">
    <source>
        <dbReference type="Proteomes" id="UP000005178"/>
    </source>
</evidence>
<comment type="caution">
    <text evidence="3">The sequence shown here is derived from an EMBL/GenBank/DDBJ whole genome shotgun (WGS) entry which is preliminary data.</text>
</comment>
<dbReference type="PANTHER" id="PTHR46211">
    <property type="entry name" value="GLYCEROPHOSPHORYL DIESTER PHOSPHODIESTERASE"/>
    <property type="match status" value="1"/>
</dbReference>
<dbReference type="RefSeq" id="WP_007049107.1">
    <property type="nucleotide sequence ID" value="NZ_DS560015.1"/>
</dbReference>
<dbReference type="Proteomes" id="UP000005178">
    <property type="component" value="Unassembled WGS sequence"/>
</dbReference>
<dbReference type="GO" id="GO:0008081">
    <property type="term" value="F:phosphoric diester hydrolase activity"/>
    <property type="evidence" value="ECO:0007669"/>
    <property type="project" value="InterPro"/>
</dbReference>
<reference evidence="3" key="2">
    <citation type="submission" date="2013-08" db="EMBL/GenBank/DDBJ databases">
        <title>Draft genome sequence of Anaerofustis stercorihominis (DSM 17244).</title>
        <authorList>
            <person name="Sudarsanam P."/>
            <person name="Ley R."/>
            <person name="Guruge J."/>
            <person name="Turnbaugh P.J."/>
            <person name="Mahowald M."/>
            <person name="Liep D."/>
            <person name="Gordon J."/>
        </authorList>
    </citation>
    <scope>NUCLEOTIDE SEQUENCE</scope>
    <source>
        <strain evidence="3">DSM 17244</strain>
    </source>
</reference>
<dbReference type="SUPFAM" id="SSF51695">
    <property type="entry name" value="PLC-like phosphodiesterases"/>
    <property type="match status" value="1"/>
</dbReference>
<keyword evidence="1" id="KW-0472">Membrane</keyword>
<dbReference type="Pfam" id="PF03009">
    <property type="entry name" value="GDPD"/>
    <property type="match status" value="1"/>
</dbReference>
<feature type="domain" description="GP-PDE" evidence="2">
    <location>
        <begin position="349"/>
        <end position="580"/>
    </location>
</feature>
<dbReference type="eggNOG" id="COG4781">
    <property type="taxonomic scope" value="Bacteria"/>
</dbReference>
<feature type="transmembrane region" description="Helical" evidence="1">
    <location>
        <begin position="130"/>
        <end position="149"/>
    </location>
</feature>
<gene>
    <name evidence="3" type="ORF">ANASTE_00658</name>
</gene>
<keyword evidence="1" id="KW-0812">Transmembrane</keyword>
<keyword evidence="1" id="KW-1133">Transmembrane helix</keyword>